<dbReference type="EMBL" id="CAJNIZ010001944">
    <property type="protein sequence ID" value="CAE7203555.1"/>
    <property type="molecule type" value="Genomic_DNA"/>
</dbReference>
<keyword evidence="1" id="KW-1133">Transmembrane helix</keyword>
<reference evidence="2" key="1">
    <citation type="submission" date="2021-02" db="EMBL/GenBank/DDBJ databases">
        <authorList>
            <person name="Dougan E. K."/>
            <person name="Rhodes N."/>
            <person name="Thang M."/>
            <person name="Chan C."/>
        </authorList>
    </citation>
    <scope>NUCLEOTIDE SEQUENCE</scope>
</reference>
<keyword evidence="1" id="KW-0472">Membrane</keyword>
<feature type="transmembrane region" description="Helical" evidence="1">
    <location>
        <begin position="47"/>
        <end position="67"/>
    </location>
</feature>
<evidence type="ECO:0000313" key="3">
    <source>
        <dbReference type="Proteomes" id="UP000649617"/>
    </source>
</evidence>
<dbReference type="OrthoDB" id="417094at2759"/>
<protein>
    <submittedName>
        <fullName evidence="2">Uncharacterized protein</fullName>
    </submittedName>
</protein>
<evidence type="ECO:0000256" key="1">
    <source>
        <dbReference type="SAM" id="Phobius"/>
    </source>
</evidence>
<comment type="caution">
    <text evidence="2">The sequence shown here is derived from an EMBL/GenBank/DDBJ whole genome shotgun (WGS) entry which is preliminary data.</text>
</comment>
<keyword evidence="3" id="KW-1185">Reference proteome</keyword>
<proteinExistence type="predicted"/>
<organism evidence="2 3">
    <name type="scientific">Symbiodinium pilosum</name>
    <name type="common">Dinoflagellate</name>
    <dbReference type="NCBI Taxonomy" id="2952"/>
    <lineage>
        <taxon>Eukaryota</taxon>
        <taxon>Sar</taxon>
        <taxon>Alveolata</taxon>
        <taxon>Dinophyceae</taxon>
        <taxon>Suessiales</taxon>
        <taxon>Symbiodiniaceae</taxon>
        <taxon>Symbiodinium</taxon>
    </lineage>
</organism>
<name>A0A812JHJ0_SYMPI</name>
<sequence>MAETNAKTDVRPVPRDLKMLCAILSMHTLSAGFIQSFVQAIFASNLFIGSVVAVVGGCITPAGIYLVKKLTSCLSPKAALITIVGASVFGLFMALTIDHFFVMIWGFVTGSMSMQLMLQYVS</sequence>
<dbReference type="Proteomes" id="UP000649617">
    <property type="component" value="Unassembled WGS sequence"/>
</dbReference>
<gene>
    <name evidence="2" type="ORF">SPIL2461_LOCUS1895</name>
</gene>
<dbReference type="AlphaFoldDB" id="A0A812JHJ0"/>
<accession>A0A812JHJ0</accession>
<keyword evidence="1" id="KW-0812">Transmembrane</keyword>
<feature type="transmembrane region" description="Helical" evidence="1">
    <location>
        <begin position="20"/>
        <end position="41"/>
    </location>
</feature>
<evidence type="ECO:0000313" key="2">
    <source>
        <dbReference type="EMBL" id="CAE7203555.1"/>
    </source>
</evidence>
<feature type="non-terminal residue" evidence="2">
    <location>
        <position position="122"/>
    </location>
</feature>
<feature type="transmembrane region" description="Helical" evidence="1">
    <location>
        <begin position="79"/>
        <end position="97"/>
    </location>
</feature>